<evidence type="ECO:0000259" key="9">
    <source>
        <dbReference type="Pfam" id="PF17683"/>
    </source>
</evidence>
<name>A0ABR2UT31_9PEZI</name>
<dbReference type="InterPro" id="IPR011039">
    <property type="entry name" value="TFIIF_interaction"/>
</dbReference>
<protein>
    <recommendedName>
        <fullName evidence="12">Transcription initiation factor IIF subunit beta</fullName>
    </recommendedName>
</protein>
<evidence type="ECO:0000313" key="11">
    <source>
        <dbReference type="Proteomes" id="UP001408356"/>
    </source>
</evidence>
<evidence type="ECO:0000256" key="5">
    <source>
        <dbReference type="ARBA" id="ARBA00023163"/>
    </source>
</evidence>
<feature type="domain" description="TFIIF beta subunit HTH" evidence="8">
    <location>
        <begin position="274"/>
        <end position="338"/>
    </location>
</feature>
<evidence type="ECO:0000256" key="4">
    <source>
        <dbReference type="ARBA" id="ARBA00023125"/>
    </source>
</evidence>
<dbReference type="Pfam" id="PF17683">
    <property type="entry name" value="TFIIF_beta_N"/>
    <property type="match status" value="1"/>
</dbReference>
<gene>
    <name evidence="10" type="ORF">SUNI508_01587</name>
</gene>
<organism evidence="10 11">
    <name type="scientific">Seiridium unicorne</name>
    <dbReference type="NCBI Taxonomy" id="138068"/>
    <lineage>
        <taxon>Eukaryota</taxon>
        <taxon>Fungi</taxon>
        <taxon>Dikarya</taxon>
        <taxon>Ascomycota</taxon>
        <taxon>Pezizomycotina</taxon>
        <taxon>Sordariomycetes</taxon>
        <taxon>Xylariomycetidae</taxon>
        <taxon>Amphisphaeriales</taxon>
        <taxon>Sporocadaceae</taxon>
        <taxon>Seiridium</taxon>
    </lineage>
</organism>
<evidence type="ECO:0000256" key="1">
    <source>
        <dbReference type="ARBA" id="ARBA00004123"/>
    </source>
</evidence>
<dbReference type="InterPro" id="IPR040504">
    <property type="entry name" value="TFIIF_beta_N"/>
</dbReference>
<feature type="compositionally biased region" description="Basic and acidic residues" evidence="7">
    <location>
        <begin position="166"/>
        <end position="181"/>
    </location>
</feature>
<feature type="domain" description="TFIIF beta subunit N-terminal" evidence="9">
    <location>
        <begin position="57"/>
        <end position="205"/>
    </location>
</feature>
<evidence type="ECO:0000256" key="2">
    <source>
        <dbReference type="ARBA" id="ARBA00009543"/>
    </source>
</evidence>
<dbReference type="CDD" id="cd07980">
    <property type="entry name" value="TFIIF_beta"/>
    <property type="match status" value="1"/>
</dbReference>
<dbReference type="PANTHER" id="PTHR10445">
    <property type="entry name" value="GENERAL TRANSCRIPTION FACTOR IIF SUBUNIT 2"/>
    <property type="match status" value="1"/>
</dbReference>
<dbReference type="SUPFAM" id="SSF46785">
    <property type="entry name" value="Winged helix' DNA-binding domain"/>
    <property type="match status" value="1"/>
</dbReference>
<dbReference type="InterPro" id="IPR003196">
    <property type="entry name" value="TFIIF_beta"/>
</dbReference>
<comment type="subcellular location">
    <subcellularLocation>
        <location evidence="1">Nucleus</location>
    </subcellularLocation>
</comment>
<keyword evidence="5" id="KW-0804">Transcription</keyword>
<dbReference type="InterPro" id="IPR036390">
    <property type="entry name" value="WH_DNA-bd_sf"/>
</dbReference>
<reference evidence="10 11" key="1">
    <citation type="journal article" date="2024" name="J. Plant Pathol.">
        <title>Sequence and assembly of the genome of Seiridium unicorne, isolate CBS 538.82, causal agent of cypress canker disease.</title>
        <authorList>
            <person name="Scali E."/>
            <person name="Rocca G.D."/>
            <person name="Danti R."/>
            <person name="Garbelotto M."/>
            <person name="Barberini S."/>
            <person name="Baroncelli R."/>
            <person name="Emiliani G."/>
        </authorList>
    </citation>
    <scope>NUCLEOTIDE SEQUENCE [LARGE SCALE GENOMIC DNA]</scope>
    <source>
        <strain evidence="10 11">BM-138-508</strain>
    </source>
</reference>
<evidence type="ECO:0000256" key="7">
    <source>
        <dbReference type="SAM" id="MobiDB-lite"/>
    </source>
</evidence>
<dbReference type="Gene3D" id="1.10.10.10">
    <property type="entry name" value="Winged helix-like DNA-binding domain superfamily/Winged helix DNA-binding domain"/>
    <property type="match status" value="1"/>
</dbReference>
<evidence type="ECO:0008006" key="12">
    <source>
        <dbReference type="Google" id="ProtNLM"/>
    </source>
</evidence>
<evidence type="ECO:0000313" key="10">
    <source>
        <dbReference type="EMBL" id="KAK9417830.1"/>
    </source>
</evidence>
<dbReference type="SUPFAM" id="SSF50916">
    <property type="entry name" value="Rap30/74 interaction domains"/>
    <property type="match status" value="1"/>
</dbReference>
<feature type="compositionally biased region" description="Basic and acidic residues" evidence="7">
    <location>
        <begin position="8"/>
        <end position="24"/>
    </location>
</feature>
<dbReference type="Proteomes" id="UP001408356">
    <property type="component" value="Unassembled WGS sequence"/>
</dbReference>
<dbReference type="PANTHER" id="PTHR10445:SF0">
    <property type="entry name" value="GENERAL TRANSCRIPTION FACTOR IIF SUBUNIT 2"/>
    <property type="match status" value="1"/>
</dbReference>
<keyword evidence="6" id="KW-0539">Nucleus</keyword>
<proteinExistence type="inferred from homology"/>
<comment type="caution">
    <text evidence="10">The sequence shown here is derived from an EMBL/GenBank/DDBJ whole genome shotgun (WGS) entry which is preliminary data.</text>
</comment>
<dbReference type="Pfam" id="PF02270">
    <property type="entry name" value="TFIIF_beta"/>
    <property type="match status" value="1"/>
</dbReference>
<dbReference type="EMBL" id="JARVKF010000396">
    <property type="protein sequence ID" value="KAK9417830.1"/>
    <property type="molecule type" value="Genomic_DNA"/>
</dbReference>
<evidence type="ECO:0000256" key="3">
    <source>
        <dbReference type="ARBA" id="ARBA00023015"/>
    </source>
</evidence>
<dbReference type="InterPro" id="IPR040450">
    <property type="entry name" value="TFIIF_beta_HTH"/>
</dbReference>
<keyword evidence="4" id="KW-0238">DNA-binding</keyword>
<evidence type="ECO:0000256" key="6">
    <source>
        <dbReference type="ARBA" id="ARBA00023242"/>
    </source>
</evidence>
<dbReference type="InterPro" id="IPR036388">
    <property type="entry name" value="WH-like_DNA-bd_sf"/>
</dbReference>
<sequence length="369" mass="41670">MATVKNESGVKLEPGIKPDPDDVKPSPGAFEDDELYEDAGDLEFYDASQPQDPQGSAFLAHLPKYLYDQWAQLGDEEDLVIGKVRTWAEVDKSGQQIQKFAILVDSSNPIHQSVPKEYTLEMRDPSLLNTFMFTEQDLPGFKSKTQGGPNNDIPPHLRPKPAQPKENVKPEPGKSRRREPYYRKAIPKKTVLAARFRREVNAQPVMTPEAKHILAMRASDALKPKATTSIMSGTRNPVGIIHAGTTMGNAKMSGFIRTVDPKAKTKAKKEEKAARMEQSALLDAIFACYTEYSYWSMKTFKHRLRQPEAWLRENLEQVAVLHKTGRFANYWELKPEYQKQKANAEVATEVADFADDDDDDENVEMEDVV</sequence>
<accession>A0ABR2UT31</accession>
<keyword evidence="11" id="KW-1185">Reference proteome</keyword>
<keyword evidence="3" id="KW-0805">Transcription regulation</keyword>
<comment type="similarity">
    <text evidence="2">Belongs to the TFIIF beta subunit family.</text>
</comment>
<evidence type="ECO:0000259" key="8">
    <source>
        <dbReference type="Pfam" id="PF02270"/>
    </source>
</evidence>
<feature type="region of interest" description="Disordered" evidence="7">
    <location>
        <begin position="138"/>
        <end position="181"/>
    </location>
</feature>
<feature type="region of interest" description="Disordered" evidence="7">
    <location>
        <begin position="1"/>
        <end position="30"/>
    </location>
</feature>